<dbReference type="PANTHER" id="PTHR24252:SF8">
    <property type="entry name" value="ACROSIN"/>
    <property type="match status" value="1"/>
</dbReference>
<keyword evidence="2" id="KW-0378">Hydrolase</keyword>
<dbReference type="AlphaFoldDB" id="A0A091MRH5"/>
<dbReference type="SUPFAM" id="SSF50494">
    <property type="entry name" value="Trypsin-like serine proteases"/>
    <property type="match status" value="1"/>
</dbReference>
<keyword evidence="3" id="KW-0720">Serine protease</keyword>
<dbReference type="GO" id="GO:0004252">
    <property type="term" value="F:serine-type endopeptidase activity"/>
    <property type="evidence" value="ECO:0007669"/>
    <property type="project" value="InterPro"/>
</dbReference>
<dbReference type="InterPro" id="IPR001314">
    <property type="entry name" value="Peptidase_S1A"/>
</dbReference>
<reference evidence="6 7" key="1">
    <citation type="submission" date="2014-04" db="EMBL/GenBank/DDBJ databases">
        <title>Genome evolution of avian class.</title>
        <authorList>
            <person name="Zhang G."/>
            <person name="Li C."/>
        </authorList>
    </citation>
    <scope>NUCLEOTIDE SEQUENCE [LARGE SCALE GENOMIC DNA]</scope>
    <source>
        <strain evidence="6">BGI_N310</strain>
    </source>
</reference>
<accession>A0A091MRH5</accession>
<keyword evidence="4" id="KW-1015">Disulfide bond</keyword>
<evidence type="ECO:0000259" key="5">
    <source>
        <dbReference type="PROSITE" id="PS50240"/>
    </source>
</evidence>
<feature type="non-terminal residue" evidence="6">
    <location>
        <position position="238"/>
    </location>
</feature>
<evidence type="ECO:0000313" key="6">
    <source>
        <dbReference type="EMBL" id="KFP79966.1"/>
    </source>
</evidence>
<feature type="non-terminal residue" evidence="6">
    <location>
        <position position="1"/>
    </location>
</feature>
<dbReference type="Gene3D" id="2.40.10.10">
    <property type="entry name" value="Trypsin-like serine proteases"/>
    <property type="match status" value="2"/>
</dbReference>
<dbReference type="FunFam" id="2.40.10.10:FF:000003">
    <property type="entry name" value="Transmembrane serine protease 3"/>
    <property type="match status" value="1"/>
</dbReference>
<keyword evidence="7" id="KW-1185">Reference proteome</keyword>
<dbReference type="EMBL" id="KK835938">
    <property type="protein sequence ID" value="KFP79966.1"/>
    <property type="molecule type" value="Genomic_DNA"/>
</dbReference>
<dbReference type="SMART" id="SM00020">
    <property type="entry name" value="Tryp_SPc"/>
    <property type="match status" value="1"/>
</dbReference>
<gene>
    <name evidence="6" type="ORF">N310_13322</name>
</gene>
<evidence type="ECO:0000256" key="4">
    <source>
        <dbReference type="ARBA" id="ARBA00023157"/>
    </source>
</evidence>
<name>A0A091MRH5_9PASS</name>
<keyword evidence="1" id="KW-0645">Protease</keyword>
<dbReference type="PANTHER" id="PTHR24252">
    <property type="entry name" value="ACROSIN-RELATED"/>
    <property type="match status" value="1"/>
</dbReference>
<evidence type="ECO:0000256" key="1">
    <source>
        <dbReference type="ARBA" id="ARBA00022670"/>
    </source>
</evidence>
<feature type="domain" description="Peptidase S1" evidence="5">
    <location>
        <begin position="1"/>
        <end position="238"/>
    </location>
</feature>
<sequence>VVGGTGVQPGAWPGIASIQVTLKNGTWHICAGSLIHPRWVLTAAYCFSISGDIINWDVVIGATDLAHLGPEAQVRRIQRLLVHPHYVAATGSNNIALVELDQPVECSEYIQLGCVPDASVSVMELRQCYIAGWRVASARAQRPGLVLQEAKVRLLDVQLCNSSYGNGYAGPVPPHSLCAGYPRGGADTCQGDSGAPLVCKDSTDDSFWLVGIASWGKDCSGVKRPGIYTSTQPYQEWI</sequence>
<dbReference type="Pfam" id="PF00089">
    <property type="entry name" value="Trypsin"/>
    <property type="match status" value="1"/>
</dbReference>
<dbReference type="InterPro" id="IPR009003">
    <property type="entry name" value="Peptidase_S1_PA"/>
</dbReference>
<dbReference type="PRINTS" id="PR00722">
    <property type="entry name" value="CHYMOTRYPSIN"/>
</dbReference>
<evidence type="ECO:0000256" key="3">
    <source>
        <dbReference type="ARBA" id="ARBA00022825"/>
    </source>
</evidence>
<dbReference type="Proteomes" id="UP000053537">
    <property type="component" value="Unassembled WGS sequence"/>
</dbReference>
<evidence type="ECO:0000313" key="7">
    <source>
        <dbReference type="Proteomes" id="UP000053537"/>
    </source>
</evidence>
<dbReference type="CDD" id="cd00190">
    <property type="entry name" value="Tryp_SPc"/>
    <property type="match status" value="1"/>
</dbReference>
<proteinExistence type="predicted"/>
<dbReference type="GO" id="GO:0006508">
    <property type="term" value="P:proteolysis"/>
    <property type="evidence" value="ECO:0007669"/>
    <property type="project" value="UniProtKB-KW"/>
</dbReference>
<dbReference type="GO" id="GO:0007340">
    <property type="term" value="P:acrosome reaction"/>
    <property type="evidence" value="ECO:0007669"/>
    <property type="project" value="TreeGrafter"/>
</dbReference>
<evidence type="ECO:0000256" key="2">
    <source>
        <dbReference type="ARBA" id="ARBA00022801"/>
    </source>
</evidence>
<dbReference type="PROSITE" id="PS50240">
    <property type="entry name" value="TRYPSIN_DOM"/>
    <property type="match status" value="1"/>
</dbReference>
<protein>
    <submittedName>
        <fullName evidence="6">Acrosin</fullName>
    </submittedName>
</protein>
<dbReference type="InterPro" id="IPR001254">
    <property type="entry name" value="Trypsin_dom"/>
</dbReference>
<dbReference type="InterPro" id="IPR043504">
    <property type="entry name" value="Peptidase_S1_PA_chymotrypsin"/>
</dbReference>
<organism evidence="6 7">
    <name type="scientific">Acanthisitta chloris</name>
    <name type="common">rifleman</name>
    <dbReference type="NCBI Taxonomy" id="57068"/>
    <lineage>
        <taxon>Eukaryota</taxon>
        <taxon>Metazoa</taxon>
        <taxon>Chordata</taxon>
        <taxon>Craniata</taxon>
        <taxon>Vertebrata</taxon>
        <taxon>Euteleostomi</taxon>
        <taxon>Archelosauria</taxon>
        <taxon>Archosauria</taxon>
        <taxon>Dinosauria</taxon>
        <taxon>Saurischia</taxon>
        <taxon>Theropoda</taxon>
        <taxon>Coelurosauria</taxon>
        <taxon>Aves</taxon>
        <taxon>Neognathae</taxon>
        <taxon>Neoaves</taxon>
        <taxon>Telluraves</taxon>
        <taxon>Australaves</taxon>
        <taxon>Passeriformes</taxon>
        <taxon>Acanthisittidae</taxon>
        <taxon>Acanthisitta</taxon>
    </lineage>
</organism>